<gene>
    <name evidence="3" type="ORF">NP165_17835</name>
</gene>
<reference evidence="3" key="1">
    <citation type="submission" date="2022-07" db="EMBL/GenBank/DDBJ databases">
        <title>Complete genome of Vibrio japonicus strain JCM 31412T and phylogenomic assessment of the Nereis clade of the genus Vibrio.</title>
        <authorList>
            <person name="Shlafstein M.D."/>
            <person name="Emsley S.A."/>
            <person name="Ushijima B."/>
            <person name="Videau P."/>
            <person name="Saw J.H."/>
        </authorList>
    </citation>
    <scope>NUCLEOTIDE SEQUENCE</scope>
    <source>
        <strain evidence="3">JCM 31412</strain>
    </source>
</reference>
<feature type="domain" description="ApeA N-terminal" evidence="2">
    <location>
        <begin position="14"/>
        <end position="296"/>
    </location>
</feature>
<dbReference type="InterPro" id="IPR041223">
    <property type="entry name" value="ApeA_NTD"/>
</dbReference>
<accession>A0ABY5LJC0</accession>
<feature type="domain" description="Apea-like HEPN" evidence="1">
    <location>
        <begin position="354"/>
        <end position="429"/>
    </location>
</feature>
<evidence type="ECO:0000259" key="2">
    <source>
        <dbReference type="Pfam" id="PF18862"/>
    </source>
</evidence>
<protein>
    <recommendedName>
        <fullName evidence="5">ApeA N-terminal domain-containing protein</fullName>
    </recommendedName>
</protein>
<evidence type="ECO:0000313" key="3">
    <source>
        <dbReference type="EMBL" id="UUM32158.1"/>
    </source>
</evidence>
<evidence type="ECO:0000259" key="1">
    <source>
        <dbReference type="Pfam" id="PF18739"/>
    </source>
</evidence>
<organism evidence="3 4">
    <name type="scientific">Vibrio japonicus</name>
    <dbReference type="NCBI Taxonomy" id="1824638"/>
    <lineage>
        <taxon>Bacteria</taxon>
        <taxon>Pseudomonadati</taxon>
        <taxon>Pseudomonadota</taxon>
        <taxon>Gammaproteobacteria</taxon>
        <taxon>Vibrionales</taxon>
        <taxon>Vibrionaceae</taxon>
        <taxon>Vibrio</taxon>
    </lineage>
</organism>
<evidence type="ECO:0000313" key="4">
    <source>
        <dbReference type="Proteomes" id="UP001058602"/>
    </source>
</evidence>
<dbReference type="Pfam" id="PF18862">
    <property type="entry name" value="ApeA_NTD1"/>
    <property type="match status" value="1"/>
</dbReference>
<dbReference type="RefSeq" id="WP_257085865.1">
    <property type="nucleotide sequence ID" value="NZ_CP102097.1"/>
</dbReference>
<evidence type="ECO:0008006" key="5">
    <source>
        <dbReference type="Google" id="ProtNLM"/>
    </source>
</evidence>
<dbReference type="InterPro" id="IPR041229">
    <property type="entry name" value="HEPN_Apea"/>
</dbReference>
<dbReference type="EMBL" id="CP102097">
    <property type="protein sequence ID" value="UUM32158.1"/>
    <property type="molecule type" value="Genomic_DNA"/>
</dbReference>
<proteinExistence type="predicted"/>
<dbReference type="Pfam" id="PF18739">
    <property type="entry name" value="HEPN_Apea"/>
    <property type="match status" value="1"/>
</dbReference>
<name>A0ABY5LJC0_9VIBR</name>
<sequence length="441" mass="50408">MAQEVFNCFESYEFFGEFFESENSNAGRFAAKIKYSPQNGLQLEYSISDSEAPSSCERLFGILSNGKKCTLVGSFDFDSGTHHMGSVHVKSGLHGFFYLIIGDFVTEEQLVKNTHFTFNGMQEFIHPQGWLTQLKYQDSPIAEVSSDDWDIEVTNVATYSMVGDRLKNLIDSRDKDAKEKLDHAIDSIQETHPKAYFNLRKSLKYYIRYATKELEGAGDIINQITKIASLFSILMSCPVFPEEIKLTLNNKDKVVSVLNSMVLESRTVKLAQKEVNHNFLPLNWKQLDMSTVLSNWFKVYDDFRVLSVAHQYETGYRTLHYAHSDIILYSTQLEAINLDLGGPSATKYVGPIETYASPELAFQLRKVFEKVNECDLGKAISTIRNELAHVGRPKVMMNKLSIDDYVDIGHMLRLVVISHLLEKLGIDRERIHQYQRRLSLE</sequence>
<dbReference type="Proteomes" id="UP001058602">
    <property type="component" value="Chromosome 2"/>
</dbReference>
<keyword evidence="4" id="KW-1185">Reference proteome</keyword>